<organism evidence="1 2">
    <name type="scientific">Chromobacterium subtsugae</name>
    <dbReference type="NCBI Taxonomy" id="251747"/>
    <lineage>
        <taxon>Bacteria</taxon>
        <taxon>Pseudomonadati</taxon>
        <taxon>Pseudomonadota</taxon>
        <taxon>Betaproteobacteria</taxon>
        <taxon>Neisseriales</taxon>
        <taxon>Chromobacteriaceae</taxon>
        <taxon>Chromobacterium</taxon>
    </lineage>
</organism>
<protein>
    <submittedName>
        <fullName evidence="1">Uncharacterized protein</fullName>
    </submittedName>
</protein>
<gene>
    <name evidence="1" type="ORF">KIF53_21555</name>
</gene>
<sequence length="91" mass="9529">MTPGTSEQLAAAAQDARALPFDTIFVIGAAGDWPHLAGQPVTRRRNGGFAFPDGVSMLLTDAPNHQTIIAQACDLIAPGTQDQGMLNLETP</sequence>
<dbReference type="RefSeq" id="WP_047258045.1">
    <property type="nucleotide sequence ID" value="NZ_CP142381.1"/>
</dbReference>
<dbReference type="EMBL" id="JAHDTB010000038">
    <property type="protein sequence ID" value="MBW8290230.1"/>
    <property type="molecule type" value="Genomic_DNA"/>
</dbReference>
<name>A0ABS7FLA1_9NEIS</name>
<proteinExistence type="predicted"/>
<keyword evidence="2" id="KW-1185">Reference proteome</keyword>
<reference evidence="1 2" key="1">
    <citation type="submission" date="2021-05" db="EMBL/GenBank/DDBJ databases">
        <title>Draft Whole Genome Sequencing Of Biosensor Chromobacterium violaceum Strain CV026 Reveals A Regulatory RNA In Chromobacterium violaceum Phenotype Regulatory Network.</title>
        <authorList>
            <person name="Hong K.W."/>
            <person name="Chan K.G."/>
            <person name="Chang C.-Y."/>
        </authorList>
    </citation>
    <scope>NUCLEOTIDE SEQUENCE [LARGE SCALE GENOMIC DNA]</scope>
    <source>
        <strain evidence="1 2">ATCC 31532</strain>
    </source>
</reference>
<dbReference type="GeneID" id="89687543"/>
<evidence type="ECO:0000313" key="2">
    <source>
        <dbReference type="Proteomes" id="UP000711178"/>
    </source>
</evidence>
<evidence type="ECO:0000313" key="1">
    <source>
        <dbReference type="EMBL" id="MBW8290230.1"/>
    </source>
</evidence>
<dbReference type="Proteomes" id="UP000711178">
    <property type="component" value="Unassembled WGS sequence"/>
</dbReference>
<accession>A0ABS7FLA1</accession>
<comment type="caution">
    <text evidence="1">The sequence shown here is derived from an EMBL/GenBank/DDBJ whole genome shotgun (WGS) entry which is preliminary data.</text>
</comment>